<accession>A0AA39Y8V3</accession>
<dbReference type="EMBL" id="JAULSV010000004">
    <property type="protein sequence ID" value="KAK0647052.1"/>
    <property type="molecule type" value="Genomic_DNA"/>
</dbReference>
<sequence>MSAQSPSGPSQPPKSASITALRNPITRIPSENAVADTPGTSGPETGPCTSFFEYRKATDSSSPSFSEGGAPVPSALARGIHGTDPRDYHTVGGGGDSEGGRGHPLRQNENVDAEEQMAPEAEGKVADAVRRKSGTQQGQGQGPEWHGRGRGEVTLEGDEADLERKKAQQSWARDEVKEARREGKDVDGGLGSSGRKPRAEVD</sequence>
<name>A0AA39Y8V3_9PEZI</name>
<dbReference type="Proteomes" id="UP001174936">
    <property type="component" value="Unassembled WGS sequence"/>
</dbReference>
<keyword evidence="3" id="KW-1185">Reference proteome</keyword>
<evidence type="ECO:0000313" key="3">
    <source>
        <dbReference type="Proteomes" id="UP001174936"/>
    </source>
</evidence>
<evidence type="ECO:0000313" key="2">
    <source>
        <dbReference type="EMBL" id="KAK0647052.1"/>
    </source>
</evidence>
<feature type="compositionally biased region" description="Basic and acidic residues" evidence="1">
    <location>
        <begin position="162"/>
        <end position="187"/>
    </location>
</feature>
<feature type="region of interest" description="Disordered" evidence="1">
    <location>
        <begin position="1"/>
        <end position="202"/>
    </location>
</feature>
<comment type="caution">
    <text evidence="2">The sequence shown here is derived from an EMBL/GenBank/DDBJ whole genome shotgun (WGS) entry which is preliminary data.</text>
</comment>
<proteinExistence type="predicted"/>
<protein>
    <submittedName>
        <fullName evidence="2">Uncharacterized protein</fullName>
    </submittedName>
</protein>
<gene>
    <name evidence="2" type="ORF">B0T16DRAFT_327848</name>
</gene>
<evidence type="ECO:0000256" key="1">
    <source>
        <dbReference type="SAM" id="MobiDB-lite"/>
    </source>
</evidence>
<organism evidence="2 3">
    <name type="scientific">Cercophora newfieldiana</name>
    <dbReference type="NCBI Taxonomy" id="92897"/>
    <lineage>
        <taxon>Eukaryota</taxon>
        <taxon>Fungi</taxon>
        <taxon>Dikarya</taxon>
        <taxon>Ascomycota</taxon>
        <taxon>Pezizomycotina</taxon>
        <taxon>Sordariomycetes</taxon>
        <taxon>Sordariomycetidae</taxon>
        <taxon>Sordariales</taxon>
        <taxon>Lasiosphaeriaceae</taxon>
        <taxon>Cercophora</taxon>
    </lineage>
</organism>
<dbReference type="AlphaFoldDB" id="A0AA39Y8V3"/>
<feature type="compositionally biased region" description="Low complexity" evidence="1">
    <location>
        <begin position="1"/>
        <end position="17"/>
    </location>
</feature>
<feature type="compositionally biased region" description="Basic and acidic residues" evidence="1">
    <location>
        <begin position="121"/>
        <end position="130"/>
    </location>
</feature>
<reference evidence="2" key="1">
    <citation type="submission" date="2023-06" db="EMBL/GenBank/DDBJ databases">
        <title>Genome-scale phylogeny and comparative genomics of the fungal order Sordariales.</title>
        <authorList>
            <consortium name="Lawrence Berkeley National Laboratory"/>
            <person name="Hensen N."/>
            <person name="Bonometti L."/>
            <person name="Westerberg I."/>
            <person name="Brannstrom I.O."/>
            <person name="Guillou S."/>
            <person name="Cros-Aarteil S."/>
            <person name="Calhoun S."/>
            <person name="Haridas S."/>
            <person name="Kuo A."/>
            <person name="Mondo S."/>
            <person name="Pangilinan J."/>
            <person name="Riley R."/>
            <person name="Labutti K."/>
            <person name="Andreopoulos B."/>
            <person name="Lipzen A."/>
            <person name="Chen C."/>
            <person name="Yanf M."/>
            <person name="Daum C."/>
            <person name="Ng V."/>
            <person name="Clum A."/>
            <person name="Steindorff A."/>
            <person name="Ohm R."/>
            <person name="Martin F."/>
            <person name="Silar P."/>
            <person name="Natvig D."/>
            <person name="Lalanne C."/>
            <person name="Gautier V."/>
            <person name="Ament-Velasquez S.L."/>
            <person name="Kruys A."/>
            <person name="Hutchinson M.I."/>
            <person name="Powell A.J."/>
            <person name="Barry K."/>
            <person name="Miller A.N."/>
            <person name="Grigoriev I.V."/>
            <person name="Debuchy R."/>
            <person name="Gladieux P."/>
            <person name="Thoren M.H."/>
            <person name="Johannesson H."/>
        </authorList>
    </citation>
    <scope>NUCLEOTIDE SEQUENCE</scope>
    <source>
        <strain evidence="2">SMH2532-1</strain>
    </source>
</reference>